<evidence type="ECO:0000313" key="10">
    <source>
        <dbReference type="Proteomes" id="UP001556617"/>
    </source>
</evidence>
<evidence type="ECO:0000256" key="6">
    <source>
        <dbReference type="ARBA" id="ARBA00023136"/>
    </source>
</evidence>
<dbReference type="PANTHER" id="PTHR32322:SF18">
    <property type="entry name" value="S-ADENOSYLMETHIONINE_S-ADENOSYLHOMOCYSTEINE TRANSPORTER"/>
    <property type="match status" value="1"/>
</dbReference>
<dbReference type="SUPFAM" id="SSF103481">
    <property type="entry name" value="Multidrug resistance efflux transporter EmrE"/>
    <property type="match status" value="1"/>
</dbReference>
<evidence type="ECO:0000256" key="5">
    <source>
        <dbReference type="ARBA" id="ARBA00022989"/>
    </source>
</evidence>
<feature type="transmembrane region" description="Helical" evidence="7">
    <location>
        <begin position="36"/>
        <end position="56"/>
    </location>
</feature>
<keyword evidence="4 7" id="KW-0812">Transmembrane</keyword>
<proteinExistence type="inferred from homology"/>
<dbReference type="InterPro" id="IPR000620">
    <property type="entry name" value="EamA_dom"/>
</dbReference>
<gene>
    <name evidence="9" type="ORF">AB3K24_09375</name>
</gene>
<dbReference type="Pfam" id="PF00892">
    <property type="entry name" value="EamA"/>
    <property type="match status" value="2"/>
</dbReference>
<evidence type="ECO:0000256" key="3">
    <source>
        <dbReference type="ARBA" id="ARBA00022475"/>
    </source>
</evidence>
<accession>A0ABV3S5E3</accession>
<feature type="transmembrane region" description="Helical" evidence="7">
    <location>
        <begin position="259"/>
        <end position="278"/>
    </location>
</feature>
<dbReference type="InterPro" id="IPR037185">
    <property type="entry name" value="EmrE-like"/>
</dbReference>
<evidence type="ECO:0000259" key="8">
    <source>
        <dbReference type="Pfam" id="PF00892"/>
    </source>
</evidence>
<evidence type="ECO:0000256" key="4">
    <source>
        <dbReference type="ARBA" id="ARBA00022692"/>
    </source>
</evidence>
<feature type="transmembrane region" description="Helical" evidence="7">
    <location>
        <begin position="230"/>
        <end position="247"/>
    </location>
</feature>
<evidence type="ECO:0000256" key="1">
    <source>
        <dbReference type="ARBA" id="ARBA00004651"/>
    </source>
</evidence>
<dbReference type="EMBL" id="JBFPER010000001">
    <property type="protein sequence ID" value="MEX0381536.1"/>
    <property type="molecule type" value="Genomic_DNA"/>
</dbReference>
<feature type="domain" description="EamA" evidence="8">
    <location>
        <begin position="162"/>
        <end position="298"/>
    </location>
</feature>
<feature type="transmembrane region" description="Helical" evidence="7">
    <location>
        <begin position="68"/>
        <end position="88"/>
    </location>
</feature>
<feature type="transmembrane region" description="Helical" evidence="7">
    <location>
        <begin position="190"/>
        <end position="210"/>
    </location>
</feature>
<reference evidence="9 10" key="1">
    <citation type="submission" date="2024-07" db="EMBL/GenBank/DDBJ databases">
        <authorList>
            <person name="Yun M."/>
        </authorList>
    </citation>
    <scope>NUCLEOTIDE SEQUENCE [LARGE SCALE GENOMIC DNA]</scope>
    <source>
        <strain evidence="9 10">MS01</strain>
    </source>
</reference>
<protein>
    <submittedName>
        <fullName evidence="9">DMT family transporter</fullName>
    </submittedName>
</protein>
<organism evidence="9 10">
    <name type="scientific">Leuconostoc aquikimchii</name>
    <dbReference type="NCBI Taxonomy" id="3236804"/>
    <lineage>
        <taxon>Bacteria</taxon>
        <taxon>Bacillati</taxon>
        <taxon>Bacillota</taxon>
        <taxon>Bacilli</taxon>
        <taxon>Lactobacillales</taxon>
        <taxon>Lactobacillaceae</taxon>
        <taxon>Leuconostoc</taxon>
    </lineage>
</organism>
<evidence type="ECO:0000256" key="2">
    <source>
        <dbReference type="ARBA" id="ARBA00007362"/>
    </source>
</evidence>
<dbReference type="PANTHER" id="PTHR32322">
    <property type="entry name" value="INNER MEMBRANE TRANSPORTER"/>
    <property type="match status" value="1"/>
</dbReference>
<keyword evidence="10" id="KW-1185">Reference proteome</keyword>
<keyword evidence="5 7" id="KW-1133">Transmembrane helix</keyword>
<sequence length="317" mass="34807">MNKMIKGVIACTIAGVAFGTQWPVAGSALKEIDPYYFTLIRYSIVAIVLSIILFLTEGKNGFKIEKKQILSVSVMGTLAFCVYNFLVFAGQKMAGTSGTILASLLMALIPMVSVLMVWLIDKKRPSKMTLVFVGTSLLGVVLVITKGSLDVIVKDARLVFPISLMVISVIAWVLYTIGGSRFKAWSSIKYTTLSCLFGDVASIILVVIMTQTHFIKMPTMTILVDIKWQILYMSLIAGVLGVLMWNVGNKILTPQNGSLFMNLVPIVTFMIEILQGYNLSLIELIGALLTIGSIILNNVMLRRTLLKPINVNTTIQK</sequence>
<comment type="similarity">
    <text evidence="2">Belongs to the EamA transporter family.</text>
</comment>
<evidence type="ECO:0000256" key="7">
    <source>
        <dbReference type="SAM" id="Phobius"/>
    </source>
</evidence>
<evidence type="ECO:0000313" key="9">
    <source>
        <dbReference type="EMBL" id="MEX0381536.1"/>
    </source>
</evidence>
<dbReference type="Proteomes" id="UP001556617">
    <property type="component" value="Unassembled WGS sequence"/>
</dbReference>
<feature type="transmembrane region" description="Helical" evidence="7">
    <location>
        <begin position="284"/>
        <end position="301"/>
    </location>
</feature>
<dbReference type="RefSeq" id="WP_367975324.1">
    <property type="nucleotide sequence ID" value="NZ_JBFPEQ010000001.1"/>
</dbReference>
<feature type="transmembrane region" description="Helical" evidence="7">
    <location>
        <begin position="158"/>
        <end position="178"/>
    </location>
</feature>
<name>A0ABV3S5E3_9LACO</name>
<dbReference type="InterPro" id="IPR050638">
    <property type="entry name" value="AA-Vitamin_Transporters"/>
</dbReference>
<feature type="transmembrane region" description="Helical" evidence="7">
    <location>
        <begin position="100"/>
        <end position="121"/>
    </location>
</feature>
<feature type="transmembrane region" description="Helical" evidence="7">
    <location>
        <begin position="128"/>
        <end position="146"/>
    </location>
</feature>
<keyword evidence="3" id="KW-1003">Cell membrane</keyword>
<keyword evidence="6 7" id="KW-0472">Membrane</keyword>
<comment type="subcellular location">
    <subcellularLocation>
        <location evidence="1">Cell membrane</location>
        <topology evidence="1">Multi-pass membrane protein</topology>
    </subcellularLocation>
</comment>
<comment type="caution">
    <text evidence="9">The sequence shown here is derived from an EMBL/GenBank/DDBJ whole genome shotgun (WGS) entry which is preliminary data.</text>
</comment>
<feature type="domain" description="EamA" evidence="8">
    <location>
        <begin position="6"/>
        <end position="144"/>
    </location>
</feature>